<dbReference type="GO" id="GO:0030060">
    <property type="term" value="F:L-malate dehydrogenase (NAD+) activity"/>
    <property type="evidence" value="ECO:0007669"/>
    <property type="project" value="UniProtKB-UniRule"/>
</dbReference>
<dbReference type="InterPro" id="IPR022383">
    <property type="entry name" value="Lactate/malate_DH_C"/>
</dbReference>
<evidence type="ECO:0000256" key="8">
    <source>
        <dbReference type="PIRSR" id="PIRSR000102-2"/>
    </source>
</evidence>
<comment type="similarity">
    <text evidence="1">Belongs to the LDH/MDH superfamily. LDH family.</text>
</comment>
<dbReference type="NCBIfam" id="TIGR01763">
    <property type="entry name" value="MalateDH_bact"/>
    <property type="match status" value="1"/>
</dbReference>
<dbReference type="PANTHER" id="PTHR43128:SF16">
    <property type="entry name" value="L-LACTATE DEHYDROGENASE"/>
    <property type="match status" value="1"/>
</dbReference>
<keyword evidence="13" id="KW-1185">Reference proteome</keyword>
<comment type="caution">
    <text evidence="12">The sequence shown here is derived from an EMBL/GenBank/DDBJ whole genome shotgun (WGS) entry which is preliminary data.</text>
</comment>
<dbReference type="Gene3D" id="3.40.50.720">
    <property type="entry name" value="NAD(P)-binding Rossmann-like Domain"/>
    <property type="match status" value="1"/>
</dbReference>
<evidence type="ECO:0000256" key="1">
    <source>
        <dbReference type="ARBA" id="ARBA00006054"/>
    </source>
</evidence>
<comment type="function">
    <text evidence="6">Catalyzes the reversible oxidation of malate to oxaloacetate.</text>
</comment>
<dbReference type="NCBIfam" id="NF004863">
    <property type="entry name" value="PRK06223.1"/>
    <property type="match status" value="1"/>
</dbReference>
<reference evidence="12 13" key="1">
    <citation type="submission" date="2018-07" db="EMBL/GenBank/DDBJ databases">
        <title>High-quality-draft genome sequence of Gaiella occulta.</title>
        <authorList>
            <person name="Severino R."/>
            <person name="Froufe H.J.C."/>
            <person name="Rainey F.A."/>
            <person name="Barroso C."/>
            <person name="Albuquerque L."/>
            <person name="Lobo-Da-Cunha A."/>
            <person name="Da Costa M.S."/>
            <person name="Egas C."/>
        </authorList>
    </citation>
    <scope>NUCLEOTIDE SEQUENCE [LARGE SCALE GENOMIC DNA]</scope>
    <source>
        <strain evidence="12 13">F2-233</strain>
    </source>
</reference>
<dbReference type="EMBL" id="QQZY01000003">
    <property type="protein sequence ID" value="RDI74792.1"/>
    <property type="molecule type" value="Genomic_DNA"/>
</dbReference>
<evidence type="ECO:0000313" key="12">
    <source>
        <dbReference type="EMBL" id="RDI74792.1"/>
    </source>
</evidence>
<evidence type="ECO:0000256" key="7">
    <source>
        <dbReference type="PIRSR" id="PIRSR000102-1"/>
    </source>
</evidence>
<dbReference type="OrthoDB" id="9802969at2"/>
<dbReference type="CDD" id="cd01339">
    <property type="entry name" value="LDH-like_MDH"/>
    <property type="match status" value="1"/>
</dbReference>
<sequence>MNGRKKVTVVGAGNVGATCAQEVARRDYAEVVLVDVKPDLAAGKALDINQAGSVLGYEPTVVGVDASGYDASAGSDVVVITAGLPRKPGMSRDDLVKTNETIVAEVTREIAKRSKQAVLVIVSNPLDAMCHVARAVSKFPRERVVGMAGILDTARFECFIAQETGLSVKEVTATVLGGHGDQMVPVVSATTVGGVPLDQLVSAAKIRKMVERTKVGGGEIVKLLGTSAWYAPGAAAAQMVDAICLDEKRVLPCTAYLQGEYGIRDLYMGVPVKLGAGGAEEVVKLRLTAAEKKMLKLSEAAVRDVVQVLTHR</sequence>
<dbReference type="GO" id="GO:0006099">
    <property type="term" value="P:tricarboxylic acid cycle"/>
    <property type="evidence" value="ECO:0007669"/>
    <property type="project" value="UniProtKB-UniRule"/>
</dbReference>
<feature type="binding site" evidence="6 8">
    <location>
        <position position="92"/>
    </location>
    <ligand>
        <name>substrate</name>
    </ligand>
</feature>
<dbReference type="InterPro" id="IPR015955">
    <property type="entry name" value="Lactate_DH/Glyco_Ohase_4_C"/>
</dbReference>
<evidence type="ECO:0000256" key="5">
    <source>
        <dbReference type="ARBA" id="ARBA00049258"/>
    </source>
</evidence>
<dbReference type="Pfam" id="PF00056">
    <property type="entry name" value="Ldh_1_N"/>
    <property type="match status" value="1"/>
</dbReference>
<feature type="binding site" evidence="6 9">
    <location>
        <begin position="122"/>
        <end position="124"/>
    </location>
    <ligand>
        <name>NAD(+)</name>
        <dbReference type="ChEBI" id="CHEBI:57540"/>
    </ligand>
</feature>
<keyword evidence="3 6" id="KW-0560">Oxidoreductase</keyword>
<feature type="active site" description="Proton acceptor" evidence="6 7">
    <location>
        <position position="179"/>
    </location>
</feature>
<dbReference type="SUPFAM" id="SSF51735">
    <property type="entry name" value="NAD(P)-binding Rossmann-fold domains"/>
    <property type="match status" value="1"/>
</dbReference>
<protein>
    <recommendedName>
        <fullName evidence="6">Malate dehydrogenase</fullName>
        <ecNumber evidence="6">1.1.1.37</ecNumber>
    </recommendedName>
</protein>
<dbReference type="InterPro" id="IPR001236">
    <property type="entry name" value="Lactate/malate_DH_N"/>
</dbReference>
<feature type="binding site" evidence="6 9">
    <location>
        <position position="35"/>
    </location>
    <ligand>
        <name>NAD(+)</name>
        <dbReference type="ChEBI" id="CHEBI:57540"/>
    </ligand>
</feature>
<comment type="catalytic activity">
    <reaction evidence="6">
        <text>(S)-malate + NAD(+) = oxaloacetate + NADH + H(+)</text>
        <dbReference type="Rhea" id="RHEA:21432"/>
        <dbReference type="ChEBI" id="CHEBI:15378"/>
        <dbReference type="ChEBI" id="CHEBI:15589"/>
        <dbReference type="ChEBI" id="CHEBI:16452"/>
        <dbReference type="ChEBI" id="CHEBI:57540"/>
        <dbReference type="ChEBI" id="CHEBI:57945"/>
        <dbReference type="EC" id="1.1.1.37"/>
    </reaction>
</comment>
<feature type="domain" description="Lactate/malate dehydrogenase N-terminal" evidence="10">
    <location>
        <begin position="6"/>
        <end position="146"/>
    </location>
</feature>
<dbReference type="Pfam" id="PF02866">
    <property type="entry name" value="Ldh_1_C"/>
    <property type="match status" value="1"/>
</dbReference>
<dbReference type="FunFam" id="3.90.110.10:FF:000004">
    <property type="entry name" value="Malate dehydrogenase"/>
    <property type="match status" value="1"/>
</dbReference>
<proteinExistence type="inferred from homology"/>
<feature type="binding site" evidence="6 9">
    <location>
        <position position="99"/>
    </location>
    <ligand>
        <name>NAD(+)</name>
        <dbReference type="ChEBI" id="CHEBI:57540"/>
    </ligand>
</feature>
<name>A0A7M2YXD8_9ACTN</name>
<accession>A0A7M2YXD8</accession>
<dbReference type="HAMAP" id="MF_00487">
    <property type="entry name" value="Malate_dehydrog_3"/>
    <property type="match status" value="1"/>
</dbReference>
<dbReference type="InterPro" id="IPR011275">
    <property type="entry name" value="Malate_DH_type3"/>
</dbReference>
<reference evidence="13" key="2">
    <citation type="journal article" date="2019" name="MicrobiologyOpen">
        <title>High-quality draft genome sequence of Gaiella occulta isolated from a 150 meter deep mineral water borehole and comparison with the genome sequences of other deep-branching lineages of the phylum Actinobacteria.</title>
        <authorList>
            <person name="Severino R."/>
            <person name="Froufe H.J.C."/>
            <person name="Barroso C."/>
            <person name="Albuquerque L."/>
            <person name="Lobo-da-Cunha A."/>
            <person name="da Costa M.S."/>
            <person name="Egas C."/>
        </authorList>
    </citation>
    <scope>NUCLEOTIDE SEQUENCE [LARGE SCALE GENOMIC DNA]</scope>
    <source>
        <strain evidence="13">F2-233</strain>
    </source>
</reference>
<dbReference type="PANTHER" id="PTHR43128">
    <property type="entry name" value="L-2-HYDROXYCARBOXYLATE DEHYDROGENASE (NAD(P)(+))"/>
    <property type="match status" value="1"/>
</dbReference>
<dbReference type="InterPro" id="IPR001557">
    <property type="entry name" value="L-lactate/malate_DH"/>
</dbReference>
<keyword evidence="2 6" id="KW-0816">Tricarboxylic acid cycle</keyword>
<evidence type="ECO:0000259" key="10">
    <source>
        <dbReference type="Pfam" id="PF00056"/>
    </source>
</evidence>
<evidence type="ECO:0000256" key="9">
    <source>
        <dbReference type="PIRSR" id="PIRSR000102-3"/>
    </source>
</evidence>
<evidence type="ECO:0000256" key="4">
    <source>
        <dbReference type="ARBA" id="ARBA00023027"/>
    </source>
</evidence>
<dbReference type="AlphaFoldDB" id="A0A7M2YXD8"/>
<feature type="binding site" evidence="6 8">
    <location>
        <position position="155"/>
    </location>
    <ligand>
        <name>substrate</name>
    </ligand>
</feature>
<organism evidence="12 13">
    <name type="scientific">Gaiella occulta</name>
    <dbReference type="NCBI Taxonomy" id="1002870"/>
    <lineage>
        <taxon>Bacteria</taxon>
        <taxon>Bacillati</taxon>
        <taxon>Actinomycetota</taxon>
        <taxon>Thermoleophilia</taxon>
        <taxon>Gaiellales</taxon>
        <taxon>Gaiellaceae</taxon>
        <taxon>Gaiella</taxon>
    </lineage>
</organism>
<evidence type="ECO:0000256" key="6">
    <source>
        <dbReference type="HAMAP-Rule" id="MF_00487"/>
    </source>
</evidence>
<dbReference type="SUPFAM" id="SSF56327">
    <property type="entry name" value="LDH C-terminal domain-like"/>
    <property type="match status" value="1"/>
</dbReference>
<dbReference type="GO" id="GO:0006089">
    <property type="term" value="P:lactate metabolic process"/>
    <property type="evidence" value="ECO:0007669"/>
    <property type="project" value="TreeGrafter"/>
</dbReference>
<keyword evidence="4 6" id="KW-0520">NAD</keyword>
<evidence type="ECO:0000256" key="3">
    <source>
        <dbReference type="ARBA" id="ARBA00023002"/>
    </source>
</evidence>
<evidence type="ECO:0000256" key="2">
    <source>
        <dbReference type="ARBA" id="ARBA00022532"/>
    </source>
</evidence>
<comment type="catalytic activity">
    <reaction evidence="5">
        <text>(S)-lactate + NAD(+) = pyruvate + NADH + H(+)</text>
        <dbReference type="Rhea" id="RHEA:23444"/>
        <dbReference type="ChEBI" id="CHEBI:15361"/>
        <dbReference type="ChEBI" id="CHEBI:15378"/>
        <dbReference type="ChEBI" id="CHEBI:16651"/>
        <dbReference type="ChEBI" id="CHEBI:57540"/>
        <dbReference type="ChEBI" id="CHEBI:57945"/>
        <dbReference type="EC" id="1.1.1.27"/>
    </reaction>
</comment>
<feature type="binding site" evidence="6 9">
    <location>
        <begin position="11"/>
        <end position="16"/>
    </location>
    <ligand>
        <name>NAD(+)</name>
        <dbReference type="ChEBI" id="CHEBI:57540"/>
    </ligand>
</feature>
<dbReference type="FunFam" id="3.40.50.720:FF:000018">
    <property type="entry name" value="Malate dehydrogenase"/>
    <property type="match status" value="1"/>
</dbReference>
<comment type="similarity">
    <text evidence="6">Belongs to the LDH/MDH superfamily. MDH type 3 family.</text>
</comment>
<dbReference type="GO" id="GO:0004459">
    <property type="term" value="F:L-lactate dehydrogenase (NAD+) activity"/>
    <property type="evidence" value="ECO:0007669"/>
    <property type="project" value="UniProtKB-EC"/>
</dbReference>
<evidence type="ECO:0000259" key="11">
    <source>
        <dbReference type="Pfam" id="PF02866"/>
    </source>
</evidence>
<dbReference type="EC" id="1.1.1.37" evidence="6"/>
<dbReference type="PRINTS" id="PR00086">
    <property type="entry name" value="LLDHDRGNASE"/>
</dbReference>
<dbReference type="RefSeq" id="WP_114796085.1">
    <property type="nucleotide sequence ID" value="NZ_QQZY01000003.1"/>
</dbReference>
<feature type="domain" description="Lactate/malate dehydrogenase C-terminal" evidence="11">
    <location>
        <begin position="151"/>
        <end position="304"/>
    </location>
</feature>
<dbReference type="PIRSF" id="PIRSF000102">
    <property type="entry name" value="Lac_mal_DH"/>
    <property type="match status" value="1"/>
</dbReference>
<feature type="binding site" evidence="6 8">
    <location>
        <position position="124"/>
    </location>
    <ligand>
        <name>substrate</name>
    </ligand>
</feature>
<dbReference type="InterPro" id="IPR036291">
    <property type="entry name" value="NAD(P)-bd_dom_sf"/>
</dbReference>
<dbReference type="Gene3D" id="3.90.110.10">
    <property type="entry name" value="Lactate dehydrogenase/glycoside hydrolase, family 4, C-terminal"/>
    <property type="match status" value="1"/>
</dbReference>
<dbReference type="Proteomes" id="UP000254134">
    <property type="component" value="Unassembled WGS sequence"/>
</dbReference>
<evidence type="ECO:0000313" key="13">
    <source>
        <dbReference type="Proteomes" id="UP000254134"/>
    </source>
</evidence>
<gene>
    <name evidence="6" type="primary">mdh</name>
    <name evidence="12" type="ORF">Gocc_1681</name>
</gene>
<feature type="binding site" evidence="6 8">
    <location>
        <position position="86"/>
    </location>
    <ligand>
        <name>substrate</name>
    </ligand>
</feature>